<comment type="caution">
    <text evidence="1">The sequence shown here is derived from an EMBL/GenBank/DDBJ whole genome shotgun (WGS) entry which is preliminary data.</text>
</comment>
<dbReference type="InterPro" id="IPR008799">
    <property type="entry name" value="Pseudomon_AvrD"/>
</dbReference>
<protein>
    <recommendedName>
        <fullName evidence="3">Avirulence D protein (AvrD)</fullName>
    </recommendedName>
</protein>
<evidence type="ECO:0000313" key="2">
    <source>
        <dbReference type="Proteomes" id="UP000475666"/>
    </source>
</evidence>
<accession>A0A6G3TA08</accession>
<dbReference type="Proteomes" id="UP000475666">
    <property type="component" value="Unassembled WGS sequence"/>
</dbReference>
<evidence type="ECO:0008006" key="3">
    <source>
        <dbReference type="Google" id="ProtNLM"/>
    </source>
</evidence>
<evidence type="ECO:0000313" key="1">
    <source>
        <dbReference type="EMBL" id="NEC33579.1"/>
    </source>
</evidence>
<gene>
    <name evidence="1" type="ORF">G3I66_10365</name>
</gene>
<dbReference type="RefSeq" id="WP_164272948.1">
    <property type="nucleotide sequence ID" value="NZ_JAAGMQ010000304.1"/>
</dbReference>
<proteinExistence type="predicted"/>
<sequence length="339" mass="37279">MPVSGSLSQKLFHRSVDDVLGPRERRFFGEGFKRAEHRLRHIFVTYGPEGRAQADARVSVDYPSDWSRKGDADQRPHLSTVDVLVIGAQLSEVHLAHVLGLSPDQRARAVLQRVRIKAGRSPVEEDLAGFAASAQLVATVPSDRVVGLFLSTVECVVGTLRMRCEIRHEAGVPHQAAGSYDSLRGLLGDPRLRLFGEGFTSRRQLVEDVVIDPQARQAAAAVRVIRDEDAPSPATGLEGAHHDRASAIDAFVIGLQLGQVLLYTLDDVPRAKSNTLWMRETILELDPLRPPLPATAPVTTRLDRCKRLETGKGDIWRSADIVGEFLGVRLRCSVAHRLP</sequence>
<dbReference type="Pfam" id="PF05655">
    <property type="entry name" value="AvrD"/>
    <property type="match status" value="1"/>
</dbReference>
<name>A0A6G3TA08_9ACTN</name>
<dbReference type="AlphaFoldDB" id="A0A6G3TA08"/>
<organism evidence="1 2">
    <name type="scientific">Streptomyces rubrogriseus</name>
    <dbReference type="NCBI Taxonomy" id="194673"/>
    <lineage>
        <taxon>Bacteria</taxon>
        <taxon>Bacillati</taxon>
        <taxon>Actinomycetota</taxon>
        <taxon>Actinomycetes</taxon>
        <taxon>Kitasatosporales</taxon>
        <taxon>Streptomycetaceae</taxon>
        <taxon>Streptomyces</taxon>
        <taxon>Streptomyces violaceoruber group</taxon>
    </lineage>
</organism>
<dbReference type="EMBL" id="JAAGMQ010000304">
    <property type="protein sequence ID" value="NEC33579.1"/>
    <property type="molecule type" value="Genomic_DNA"/>
</dbReference>
<reference evidence="1 2" key="1">
    <citation type="submission" date="2020-01" db="EMBL/GenBank/DDBJ databases">
        <title>Insect and environment-associated Actinomycetes.</title>
        <authorList>
            <person name="Currrie C."/>
            <person name="Chevrette M."/>
            <person name="Carlson C."/>
            <person name="Stubbendieck R."/>
            <person name="Wendt-Pienkowski E."/>
        </authorList>
    </citation>
    <scope>NUCLEOTIDE SEQUENCE [LARGE SCALE GENOMIC DNA]</scope>
    <source>
        <strain evidence="1 2">SID7739</strain>
    </source>
</reference>